<dbReference type="OrthoDB" id="9814788at2"/>
<dbReference type="RefSeq" id="WP_126006664.1">
    <property type="nucleotide sequence ID" value="NZ_CP032509.1"/>
</dbReference>
<feature type="domain" description="Hydantoinase A/oxoprolinase" evidence="1">
    <location>
        <begin position="189"/>
        <end position="321"/>
    </location>
</feature>
<dbReference type="GO" id="GO:0006749">
    <property type="term" value="P:glutathione metabolic process"/>
    <property type="evidence" value="ECO:0007669"/>
    <property type="project" value="TreeGrafter"/>
</dbReference>
<dbReference type="InterPro" id="IPR043129">
    <property type="entry name" value="ATPase_NBD"/>
</dbReference>
<dbReference type="Pfam" id="PF05378">
    <property type="entry name" value="Hydant_A_N"/>
    <property type="match status" value="1"/>
</dbReference>
<dbReference type="InterPro" id="IPR045079">
    <property type="entry name" value="Oxoprolinase-like"/>
</dbReference>
<gene>
    <name evidence="3" type="ORF">D5400_00590</name>
</gene>
<name>A0A3Q8XKW7_9HYPH</name>
<dbReference type="InterPro" id="IPR008040">
    <property type="entry name" value="Hydant_A_N"/>
</dbReference>
<reference evidence="3 4" key="1">
    <citation type="submission" date="2018-09" db="EMBL/GenBank/DDBJ databases">
        <title>Marinorhizobium profundi gen. nov., sp. nov., isolated from a deep-sea sediment sample from the New Britain Trench and proposal of Marinorhizobiaceae fam. nov. in the order Rhizobiales of the class Alphaproteobacteria.</title>
        <authorList>
            <person name="Cao J."/>
        </authorList>
    </citation>
    <scope>NUCLEOTIDE SEQUENCE [LARGE SCALE GENOMIC DNA]</scope>
    <source>
        <strain evidence="3 4">WS11</strain>
    </source>
</reference>
<dbReference type="AlphaFoldDB" id="A0A3Q8XKW7"/>
<proteinExistence type="predicted"/>
<feature type="domain" description="Hydantoinase/oxoprolinase N-terminal" evidence="2">
    <location>
        <begin position="7"/>
        <end position="169"/>
    </location>
</feature>
<dbReference type="InterPro" id="IPR002821">
    <property type="entry name" value="Hydantoinase_A"/>
</dbReference>
<dbReference type="SUPFAM" id="SSF53067">
    <property type="entry name" value="Actin-like ATPase domain"/>
    <property type="match status" value="1"/>
</dbReference>
<keyword evidence="4" id="KW-1185">Reference proteome</keyword>
<protein>
    <submittedName>
        <fullName evidence="3">Hydantoinase/oxoprolinase family protein</fullName>
    </submittedName>
</protein>
<accession>A0A3Q8XKW7</accession>
<dbReference type="Proteomes" id="UP000268192">
    <property type="component" value="Chromosome"/>
</dbReference>
<evidence type="ECO:0000313" key="4">
    <source>
        <dbReference type="Proteomes" id="UP000268192"/>
    </source>
</evidence>
<evidence type="ECO:0000259" key="1">
    <source>
        <dbReference type="Pfam" id="PF01968"/>
    </source>
</evidence>
<dbReference type="Pfam" id="PF01968">
    <property type="entry name" value="Hydantoinase_A"/>
    <property type="match status" value="1"/>
</dbReference>
<dbReference type="KEGG" id="abaw:D5400_00590"/>
<dbReference type="PANTHER" id="PTHR11365">
    <property type="entry name" value="5-OXOPROLINASE RELATED"/>
    <property type="match status" value="1"/>
</dbReference>
<dbReference type="GO" id="GO:0017168">
    <property type="term" value="F:5-oxoprolinase (ATP-hydrolyzing) activity"/>
    <property type="evidence" value="ECO:0007669"/>
    <property type="project" value="TreeGrafter"/>
</dbReference>
<evidence type="ECO:0000259" key="2">
    <source>
        <dbReference type="Pfam" id="PF05378"/>
    </source>
</evidence>
<organism evidence="3 4">
    <name type="scientific">Georhizobium profundi</name>
    <dbReference type="NCBI Taxonomy" id="2341112"/>
    <lineage>
        <taxon>Bacteria</taxon>
        <taxon>Pseudomonadati</taxon>
        <taxon>Pseudomonadota</taxon>
        <taxon>Alphaproteobacteria</taxon>
        <taxon>Hyphomicrobiales</taxon>
        <taxon>Rhizobiaceae</taxon>
        <taxon>Georhizobium</taxon>
    </lineage>
</organism>
<dbReference type="GO" id="GO:0005829">
    <property type="term" value="C:cytosol"/>
    <property type="evidence" value="ECO:0007669"/>
    <property type="project" value="TreeGrafter"/>
</dbReference>
<dbReference type="PANTHER" id="PTHR11365:SF2">
    <property type="entry name" value="5-OXOPROLINASE"/>
    <property type="match status" value="1"/>
</dbReference>
<sequence length="671" mass="69401">MSNPIFLGIDTGGTYTDAVLFSETRGVVAKAKALTSHDDLATGIAAAADAVIAQSGIDAASIALVSLSTTLATNALVEGRGGQVALVAIGFEPADLERAGLLEALSGAPVYRLPGGHDVHGKPRTLDLSALQAALPTLAEEAEAIAVAGYFAVRNPEHEIAVRALIREATSLPVTCSHELSSKLGGPKRALTTLLNARLIGMIDRLISASTAFLAARGITAPLMVVRGDGALISASEARLRPIETILSGPAASLVGARHLTGLDRAIVADIGGTTTDIAILEDGRPRLDPEGALVGGFRTMVEAVAMQTHGLGGDSDVAILRDGIAAGILLGPRRVVPLSLAALSDGSNLVSALKRQLANDRPGRLDGRFAARTAMTPPRHLPDRDRLLLARLGHDFRPLDTVLVSASERSALDRLAGQGLVRISAFTPTDAMHVLGRLSLWNSKAARLGGALLARQRDGRGDTLAADEAALAERVIATLTEISAHKVLEAGLSEDAARGFGPAFDPARTEAVRRALARPTSIVGFRLSLDRPLVGLGASASTYYPGIGALLGAEIVVPDHADVANAIGAVVGQITEMAEVLVTAPEPSVFLVSGGAQMELFDAEEPALRNARETASAIALAKAERAGASDPSLAVDEHISAPVIDGQRQFVEARIRAVSSGRPRLAVDPV</sequence>
<dbReference type="EMBL" id="CP032509">
    <property type="protein sequence ID" value="AZN69963.1"/>
    <property type="molecule type" value="Genomic_DNA"/>
</dbReference>
<evidence type="ECO:0000313" key="3">
    <source>
        <dbReference type="EMBL" id="AZN69963.1"/>
    </source>
</evidence>